<feature type="transmembrane region" description="Helical" evidence="6">
    <location>
        <begin position="231"/>
        <end position="252"/>
    </location>
</feature>
<evidence type="ECO:0000256" key="1">
    <source>
        <dbReference type="ARBA" id="ARBA00004141"/>
    </source>
</evidence>
<feature type="region of interest" description="Disordered" evidence="5">
    <location>
        <begin position="1"/>
        <end position="81"/>
    </location>
</feature>
<evidence type="ECO:0000256" key="5">
    <source>
        <dbReference type="SAM" id="MobiDB-lite"/>
    </source>
</evidence>
<organism evidence="7">
    <name type="scientific">Chlamydomonas euryale</name>
    <dbReference type="NCBI Taxonomy" id="1486919"/>
    <lineage>
        <taxon>Eukaryota</taxon>
        <taxon>Viridiplantae</taxon>
        <taxon>Chlorophyta</taxon>
        <taxon>core chlorophytes</taxon>
        <taxon>Chlorophyceae</taxon>
        <taxon>CS clade</taxon>
        <taxon>Chlamydomonadales</taxon>
        <taxon>Chlamydomonadaceae</taxon>
        <taxon>Chlamydomonas</taxon>
    </lineage>
</organism>
<accession>A0A7R9YQH7</accession>
<evidence type="ECO:0000313" key="7">
    <source>
        <dbReference type="EMBL" id="CAD8280850.1"/>
    </source>
</evidence>
<dbReference type="PANTHER" id="PTHR15371">
    <property type="entry name" value="TIM23"/>
    <property type="match status" value="1"/>
</dbReference>
<proteinExistence type="predicted"/>
<evidence type="ECO:0000256" key="3">
    <source>
        <dbReference type="ARBA" id="ARBA00022989"/>
    </source>
</evidence>
<keyword evidence="4 6" id="KW-0472">Membrane</keyword>
<sequence>MGYLDRILGRKPRDKNGDDASDGPSAAAPEPAAPAAPEIVHEATSGAGYGPPSISSSQLPTSGIPGMMPLSPETTGGGTRLYDPYEGIAQSVGMKKQLFKMPEQPEFLFEEEASVRRRGWGENVQFYTGLGYITGAGTGVAAGGHRFLTMRPQFQGPETLKLKANRALNSVGMFARPLANGAGIIGLYFATADSLIYNKLDQNGLPDYLSSVLAGGVTGALFRSPRGPRQAAVAGAVGVVAGAGIVAARTVFPSL</sequence>
<protein>
    <recommendedName>
        <fullName evidence="8">Mitochondrial import inner membrane translocase subunit TIM23</fullName>
    </recommendedName>
</protein>
<evidence type="ECO:0008006" key="8">
    <source>
        <dbReference type="Google" id="ProtNLM"/>
    </source>
</evidence>
<dbReference type="PANTHER" id="PTHR15371:SF0">
    <property type="entry name" value="SD19278P"/>
    <property type="match status" value="1"/>
</dbReference>
<keyword evidence="2 6" id="KW-0812">Transmembrane</keyword>
<comment type="subcellular location">
    <subcellularLocation>
        <location evidence="1">Membrane</location>
        <topology evidence="1">Multi-pass membrane protein</topology>
    </subcellularLocation>
</comment>
<keyword evidence="3 6" id="KW-1133">Transmembrane helix</keyword>
<evidence type="ECO:0000256" key="4">
    <source>
        <dbReference type="ARBA" id="ARBA00023136"/>
    </source>
</evidence>
<dbReference type="AlphaFoldDB" id="A0A7R9YQH7"/>
<feature type="compositionally biased region" description="Low complexity" evidence="5">
    <location>
        <begin position="22"/>
        <end position="38"/>
    </location>
</feature>
<dbReference type="InterPro" id="IPR045238">
    <property type="entry name" value="Tim23-like"/>
</dbReference>
<evidence type="ECO:0000256" key="6">
    <source>
        <dbReference type="SAM" id="Phobius"/>
    </source>
</evidence>
<dbReference type="EMBL" id="HBEC01001868">
    <property type="protein sequence ID" value="CAD8280850.1"/>
    <property type="molecule type" value="Transcribed_RNA"/>
</dbReference>
<dbReference type="Pfam" id="PF02466">
    <property type="entry name" value="Tim17"/>
    <property type="match status" value="1"/>
</dbReference>
<dbReference type="GO" id="GO:0005744">
    <property type="term" value="C:TIM23 mitochondrial import inner membrane translocase complex"/>
    <property type="evidence" value="ECO:0007669"/>
    <property type="project" value="TreeGrafter"/>
</dbReference>
<gene>
    <name evidence="7" type="ORF">CEUR00632_LOCUS885</name>
</gene>
<name>A0A7R9YQH7_9CHLO</name>
<evidence type="ECO:0000256" key="2">
    <source>
        <dbReference type="ARBA" id="ARBA00022692"/>
    </source>
</evidence>
<dbReference type="GO" id="GO:0030150">
    <property type="term" value="P:protein import into mitochondrial matrix"/>
    <property type="evidence" value="ECO:0007669"/>
    <property type="project" value="TreeGrafter"/>
</dbReference>
<dbReference type="GO" id="GO:0008320">
    <property type="term" value="F:protein transmembrane transporter activity"/>
    <property type="evidence" value="ECO:0007669"/>
    <property type="project" value="TreeGrafter"/>
</dbReference>
<reference evidence="7" key="1">
    <citation type="submission" date="2021-01" db="EMBL/GenBank/DDBJ databases">
        <authorList>
            <person name="Corre E."/>
            <person name="Pelletier E."/>
            <person name="Niang G."/>
            <person name="Scheremetjew M."/>
            <person name="Finn R."/>
            <person name="Kale V."/>
            <person name="Holt S."/>
            <person name="Cochrane G."/>
            <person name="Meng A."/>
            <person name="Brown T."/>
            <person name="Cohen L."/>
        </authorList>
    </citation>
    <scope>NUCLEOTIDE SEQUENCE</scope>
    <source>
        <strain evidence="7">CCMP219</strain>
    </source>
</reference>